<dbReference type="GO" id="GO:0016020">
    <property type="term" value="C:membrane"/>
    <property type="evidence" value="ECO:0007669"/>
    <property type="project" value="UniProtKB-SubCell"/>
</dbReference>
<dbReference type="Gene3D" id="1.20.1250.20">
    <property type="entry name" value="MFS general substrate transporter like domains"/>
    <property type="match status" value="1"/>
</dbReference>
<feature type="transmembrane region" description="Helical" evidence="2">
    <location>
        <begin position="12"/>
        <end position="29"/>
    </location>
</feature>
<feature type="transmembrane region" description="Helical" evidence="2">
    <location>
        <begin position="135"/>
        <end position="156"/>
    </location>
</feature>
<feature type="transmembrane region" description="Helical" evidence="2">
    <location>
        <begin position="337"/>
        <end position="358"/>
    </location>
</feature>
<dbReference type="EnsemblMetazoa" id="XM_038218226.1">
    <property type="protein sequence ID" value="XP_038074154.1"/>
    <property type="gene ID" value="LOC119742187"/>
</dbReference>
<dbReference type="GeneID" id="119742187"/>
<dbReference type="InterPro" id="IPR050327">
    <property type="entry name" value="Proton-linked_MCT"/>
</dbReference>
<dbReference type="PANTHER" id="PTHR11360:SF303">
    <property type="entry name" value="MAJOR FACILITATOR SUPERFAMILY (MFS) PROFILE DOMAIN-CONTAINING PROTEIN"/>
    <property type="match status" value="1"/>
</dbReference>
<feature type="transmembrane region" description="Helical" evidence="2">
    <location>
        <begin position="80"/>
        <end position="98"/>
    </location>
</feature>
<dbReference type="Proteomes" id="UP000887568">
    <property type="component" value="Unplaced"/>
</dbReference>
<organism evidence="4 5">
    <name type="scientific">Patiria miniata</name>
    <name type="common">Bat star</name>
    <name type="synonym">Asterina miniata</name>
    <dbReference type="NCBI Taxonomy" id="46514"/>
    <lineage>
        <taxon>Eukaryota</taxon>
        <taxon>Metazoa</taxon>
        <taxon>Echinodermata</taxon>
        <taxon>Eleutherozoa</taxon>
        <taxon>Asterozoa</taxon>
        <taxon>Asteroidea</taxon>
        <taxon>Valvatacea</taxon>
        <taxon>Valvatida</taxon>
        <taxon>Asterinidae</taxon>
        <taxon>Patiria</taxon>
    </lineage>
</organism>
<evidence type="ECO:0000313" key="5">
    <source>
        <dbReference type="Proteomes" id="UP000887568"/>
    </source>
</evidence>
<dbReference type="PROSITE" id="PS50850">
    <property type="entry name" value="MFS"/>
    <property type="match status" value="1"/>
</dbReference>
<dbReference type="RefSeq" id="XP_038074154.1">
    <property type="nucleotide sequence ID" value="XM_038218226.1"/>
</dbReference>
<feature type="transmembrane region" description="Helical" evidence="2">
    <location>
        <begin position="49"/>
        <end position="68"/>
    </location>
</feature>
<evidence type="ECO:0000313" key="4">
    <source>
        <dbReference type="EnsemblMetazoa" id="XP_038074154.1"/>
    </source>
</evidence>
<dbReference type="GO" id="GO:0008028">
    <property type="term" value="F:monocarboxylic acid transmembrane transporter activity"/>
    <property type="evidence" value="ECO:0007669"/>
    <property type="project" value="TreeGrafter"/>
</dbReference>
<proteinExistence type="predicted"/>
<feature type="transmembrane region" description="Helical" evidence="2">
    <location>
        <begin position="168"/>
        <end position="187"/>
    </location>
</feature>
<dbReference type="PANTHER" id="PTHR11360">
    <property type="entry name" value="MONOCARBOXYLATE TRANSPORTER"/>
    <property type="match status" value="1"/>
</dbReference>
<dbReference type="InterPro" id="IPR011701">
    <property type="entry name" value="MFS"/>
</dbReference>
<dbReference type="OrthoDB" id="6499973at2759"/>
<feature type="transmembrane region" description="Helical" evidence="2">
    <location>
        <begin position="104"/>
        <end position="123"/>
    </location>
</feature>
<dbReference type="InterPro" id="IPR036259">
    <property type="entry name" value="MFS_trans_sf"/>
</dbReference>
<reference evidence="4" key="1">
    <citation type="submission" date="2022-11" db="UniProtKB">
        <authorList>
            <consortium name="EnsemblMetazoa"/>
        </authorList>
    </citation>
    <scope>IDENTIFICATION</scope>
</reference>
<dbReference type="SUPFAM" id="SSF103473">
    <property type="entry name" value="MFS general substrate transporter"/>
    <property type="match status" value="1"/>
</dbReference>
<evidence type="ECO:0000259" key="3">
    <source>
        <dbReference type="PROSITE" id="PS50850"/>
    </source>
</evidence>
<evidence type="ECO:0000256" key="2">
    <source>
        <dbReference type="SAM" id="Phobius"/>
    </source>
</evidence>
<sequence length="440" mass="47130">MGCLSAQVRSGWCAVLSLHMTWLVWTGLIKGLGVMLPVLQEEFQSSTWLVGWTIAIINGISDFVGPFAGPLEMKFGPRMVIMMSGVLIGGSLVVASLATSVIQFAVSLTLLSGCGISFANILTRAMVGRYFTTHYTAANGIGHAGHSVALIVFAPLTQLLLDTYGWRGAMLLLGGICMHLVPCGTLFTDRPTSQRHGGASGDEYAPLPGDSESPPQSSKCCCCCCLELQFSGARCALNFGLEVFEKASFYLTAVLFISNRLVNDLWVIYFVDHVYAKGLSGQDAVTFTAAAGVANLVAKVAHGPVVDRGWMGLRTMMVVTITVAAACLFADPWMDTYLWLMVNAVVFMGASGVIGALLDVYTKDLLGADYLVSAFSWMGVLSGFATTSLGFLPGWMYDVSGSYDGAFILMGGIWSVSLVVMVMEGVMYKLGWITRDSDKK</sequence>
<keyword evidence="5" id="KW-1185">Reference proteome</keyword>
<keyword evidence="2" id="KW-0472">Membrane</keyword>
<dbReference type="Pfam" id="PF07690">
    <property type="entry name" value="MFS_1"/>
    <property type="match status" value="1"/>
</dbReference>
<keyword evidence="2" id="KW-0812">Transmembrane</keyword>
<feature type="transmembrane region" description="Helical" evidence="2">
    <location>
        <begin position="407"/>
        <end position="430"/>
    </location>
</feature>
<protein>
    <recommendedName>
        <fullName evidence="3">Major facilitator superfamily (MFS) profile domain-containing protein</fullName>
    </recommendedName>
</protein>
<dbReference type="InterPro" id="IPR020846">
    <property type="entry name" value="MFS_dom"/>
</dbReference>
<feature type="transmembrane region" description="Helical" evidence="2">
    <location>
        <begin position="311"/>
        <end position="331"/>
    </location>
</feature>
<name>A0A914BDL8_PATMI</name>
<dbReference type="OMA" id="YVMILTA"/>
<evidence type="ECO:0000256" key="1">
    <source>
        <dbReference type="ARBA" id="ARBA00004141"/>
    </source>
</evidence>
<accession>A0A914BDL8</accession>
<feature type="domain" description="Major facilitator superfamily (MFS) profile" evidence="3">
    <location>
        <begin position="1"/>
        <end position="429"/>
    </location>
</feature>
<dbReference type="AlphaFoldDB" id="A0A914BDL8"/>
<comment type="subcellular location">
    <subcellularLocation>
        <location evidence="1">Membrane</location>
        <topology evidence="1">Multi-pass membrane protein</topology>
    </subcellularLocation>
</comment>
<keyword evidence="2" id="KW-1133">Transmembrane helix</keyword>
<feature type="transmembrane region" description="Helical" evidence="2">
    <location>
        <begin position="370"/>
        <end position="395"/>
    </location>
</feature>